<dbReference type="InterPro" id="IPR002114">
    <property type="entry name" value="PTS_HPr_Ser_P_site"/>
</dbReference>
<evidence type="ECO:0000256" key="2">
    <source>
        <dbReference type="ARBA" id="ARBA00004496"/>
    </source>
</evidence>
<dbReference type="NCBIfam" id="TIGR01003">
    <property type="entry name" value="PTS_HPr_family"/>
    <property type="match status" value="1"/>
</dbReference>
<gene>
    <name evidence="7" type="ORF">GTO89_07925</name>
</gene>
<name>A0A845LDF2_HELGE</name>
<evidence type="ECO:0000256" key="4">
    <source>
        <dbReference type="ARBA" id="ARBA00022490"/>
    </source>
</evidence>
<dbReference type="CDD" id="cd00367">
    <property type="entry name" value="PTS-HPr_like"/>
    <property type="match status" value="1"/>
</dbReference>
<dbReference type="InterPro" id="IPR001020">
    <property type="entry name" value="PTS_HPr_His_P_site"/>
</dbReference>
<evidence type="ECO:0000259" key="6">
    <source>
        <dbReference type="PROSITE" id="PS51350"/>
    </source>
</evidence>
<dbReference type="Pfam" id="PF00381">
    <property type="entry name" value="PTS-HPr"/>
    <property type="match status" value="1"/>
</dbReference>
<sequence length="88" mass="9184">MTEIQLVLTNPTGLHARPAAQFVQTAARFKSKVRIIAGGKTADAKSILNVMTLGLKHGAAFTVSADGEDEAECLAALQALVESKFGEG</sequence>
<dbReference type="InterPro" id="IPR050399">
    <property type="entry name" value="HPr"/>
</dbReference>
<dbReference type="OrthoDB" id="9809047at2"/>
<reference evidence="7 8" key="1">
    <citation type="submission" date="2020-01" db="EMBL/GenBank/DDBJ databases">
        <title>Whole genome sequence of Heliobacterium gestii DSM 11169.</title>
        <authorList>
            <person name="Kyndt J.A."/>
            <person name="Meyer T.E."/>
        </authorList>
    </citation>
    <scope>NUCLEOTIDE SEQUENCE [LARGE SCALE GENOMIC DNA]</scope>
    <source>
        <strain evidence="7 8">DSM 11169</strain>
    </source>
</reference>
<comment type="function">
    <text evidence="1">General (non sugar-specific) component of the phosphoenolpyruvate-dependent sugar phosphotransferase system (sugar PTS). This major carbohydrate active-transport system catalyzes the phosphorylation of incoming sugar substrates concomitantly with their translocation across the cell membrane. The phosphoryl group from phosphoenolpyruvate (PEP) is transferred to the phosphoryl carrier protein HPr by enzyme I. Phospho-HPr then transfers it to the PTS EIIA domain.</text>
</comment>
<evidence type="ECO:0000256" key="1">
    <source>
        <dbReference type="ARBA" id="ARBA00003681"/>
    </source>
</evidence>
<dbReference type="SUPFAM" id="SSF55594">
    <property type="entry name" value="HPr-like"/>
    <property type="match status" value="1"/>
</dbReference>
<dbReference type="PANTHER" id="PTHR33705">
    <property type="entry name" value="PHOSPHOCARRIER PROTEIN HPR"/>
    <property type="match status" value="1"/>
</dbReference>
<dbReference type="AlphaFoldDB" id="A0A845LDF2"/>
<dbReference type="EMBL" id="WXEX01000005">
    <property type="protein sequence ID" value="MZP42960.1"/>
    <property type="molecule type" value="Genomic_DNA"/>
</dbReference>
<evidence type="ECO:0000313" key="8">
    <source>
        <dbReference type="Proteomes" id="UP000471031"/>
    </source>
</evidence>
<accession>A0A845LDF2</accession>
<dbReference type="PROSITE" id="PS00589">
    <property type="entry name" value="PTS_HPR_SER"/>
    <property type="match status" value="1"/>
</dbReference>
<dbReference type="Gene3D" id="3.30.1340.10">
    <property type="entry name" value="HPr-like"/>
    <property type="match status" value="1"/>
</dbReference>
<keyword evidence="4" id="KW-0963">Cytoplasm</keyword>
<dbReference type="PROSITE" id="PS51350">
    <property type="entry name" value="PTS_HPR_DOM"/>
    <property type="match status" value="1"/>
</dbReference>
<comment type="subcellular location">
    <subcellularLocation>
        <location evidence="2">Cytoplasm</location>
    </subcellularLocation>
</comment>
<comment type="caution">
    <text evidence="7">The sequence shown here is derived from an EMBL/GenBank/DDBJ whole genome shotgun (WGS) entry which is preliminary data.</text>
</comment>
<evidence type="ECO:0000256" key="5">
    <source>
        <dbReference type="ARBA" id="ARBA00022683"/>
    </source>
</evidence>
<dbReference type="PANTHER" id="PTHR33705:SF2">
    <property type="entry name" value="PHOSPHOCARRIER PROTEIN NPR"/>
    <property type="match status" value="1"/>
</dbReference>
<keyword evidence="5" id="KW-0598">Phosphotransferase system</keyword>
<protein>
    <recommendedName>
        <fullName evidence="3">Phosphocarrier protein HPr</fullName>
    </recommendedName>
</protein>
<dbReference type="Proteomes" id="UP000471031">
    <property type="component" value="Unassembled WGS sequence"/>
</dbReference>
<dbReference type="GO" id="GO:0005737">
    <property type="term" value="C:cytoplasm"/>
    <property type="evidence" value="ECO:0007669"/>
    <property type="project" value="UniProtKB-SubCell"/>
</dbReference>
<evidence type="ECO:0000256" key="3">
    <source>
        <dbReference type="ARBA" id="ARBA00020422"/>
    </source>
</evidence>
<evidence type="ECO:0000313" key="7">
    <source>
        <dbReference type="EMBL" id="MZP42960.1"/>
    </source>
</evidence>
<feature type="domain" description="HPr" evidence="6">
    <location>
        <begin position="1"/>
        <end position="88"/>
    </location>
</feature>
<dbReference type="InterPro" id="IPR000032">
    <property type="entry name" value="HPr-like"/>
</dbReference>
<dbReference type="InterPro" id="IPR035895">
    <property type="entry name" value="HPr-like_sf"/>
</dbReference>
<organism evidence="7 8">
    <name type="scientific">Heliomicrobium gestii</name>
    <name type="common">Heliobacterium gestii</name>
    <dbReference type="NCBI Taxonomy" id="2699"/>
    <lineage>
        <taxon>Bacteria</taxon>
        <taxon>Bacillati</taxon>
        <taxon>Bacillota</taxon>
        <taxon>Clostridia</taxon>
        <taxon>Eubacteriales</taxon>
        <taxon>Heliobacteriaceae</taxon>
        <taxon>Heliomicrobium</taxon>
    </lineage>
</organism>
<dbReference type="PROSITE" id="PS00369">
    <property type="entry name" value="PTS_HPR_HIS"/>
    <property type="match status" value="1"/>
</dbReference>
<proteinExistence type="predicted"/>
<dbReference type="GO" id="GO:0009401">
    <property type="term" value="P:phosphoenolpyruvate-dependent sugar phosphotransferase system"/>
    <property type="evidence" value="ECO:0007669"/>
    <property type="project" value="UniProtKB-KW"/>
</dbReference>
<dbReference type="PRINTS" id="PR00107">
    <property type="entry name" value="PHOSPHOCPHPR"/>
</dbReference>
<keyword evidence="8" id="KW-1185">Reference proteome</keyword>